<keyword evidence="2" id="KW-1185">Reference proteome</keyword>
<dbReference type="AlphaFoldDB" id="A0A1T5ATS6"/>
<dbReference type="Proteomes" id="UP000190044">
    <property type="component" value="Unassembled WGS sequence"/>
</dbReference>
<dbReference type="InterPro" id="IPR035948">
    <property type="entry name" value="YwqG-like_sf"/>
</dbReference>
<evidence type="ECO:0008006" key="3">
    <source>
        <dbReference type="Google" id="ProtNLM"/>
    </source>
</evidence>
<sequence length="516" mass="55428">MSQVQSAAMMLAGATVLFLLAVFAVWRLRRPRAEPVSRAPRAFPFRGPGLPNLARKARDPEPPVEIAPSRLARISAKPAYDYVSGPAHAASETPAPVVAPTPVEAQPSASSLDASLEAMAAAAVRQAAGLRGGGGVRLIPRIPPRDAIHTRSWIGGRPRLPETAEWPRIEGMRADFLAQIACADLPTGLWDGLGPREGWLAIFGHPDASAVTVVHLPEAGPPREPPAAPGEAWFSPYGALRLGNLAALAVRAFPEWPVDLVPADKAANDEAGPDDPLAGQDFDIADPAFHPFDWDAMVAMATLLERHAAQLAAEADIPADASDELALALTNAAETNREAAARAAEIIAIIRESAKQHAFSANDASAVMVALHAIRWVHVVCEPDLETGEDRVEALELPLTRHHPGAPTWVEDYRALLFDHAKHAWCVDPDRLSGPARAWFEPLWRALGEKEAAIMGHIPSRYLPDFDEERDAVLIELPASGLMSRHAGDAPSIALIIRKADLAAGDFSRLRVQQMR</sequence>
<proteinExistence type="predicted"/>
<gene>
    <name evidence="1" type="ORF">SAMN06295937_1004170</name>
</gene>
<dbReference type="SUPFAM" id="SSF103032">
    <property type="entry name" value="Hypothetical protein YwqG"/>
    <property type="match status" value="1"/>
</dbReference>
<name>A0A1T5ATS6_9SPHN</name>
<accession>A0A1T5ATS6</accession>
<dbReference type="EMBL" id="FUYP01000004">
    <property type="protein sequence ID" value="SKB38398.1"/>
    <property type="molecule type" value="Genomic_DNA"/>
</dbReference>
<dbReference type="InterPro" id="IPR015315">
    <property type="entry name" value="DUF1963"/>
</dbReference>
<dbReference type="RefSeq" id="WP_176141517.1">
    <property type="nucleotide sequence ID" value="NZ_FUYP01000004.1"/>
</dbReference>
<dbReference type="Gene3D" id="2.30.320.10">
    <property type="entry name" value="YwqG-like"/>
    <property type="match status" value="1"/>
</dbReference>
<protein>
    <recommendedName>
        <fullName evidence="3">DUF1963 domain-containing protein</fullName>
    </recommendedName>
</protein>
<evidence type="ECO:0000313" key="2">
    <source>
        <dbReference type="Proteomes" id="UP000190044"/>
    </source>
</evidence>
<organism evidence="1 2">
    <name type="scientific">Sphingopyxis flava</name>
    <dbReference type="NCBI Taxonomy" id="1507287"/>
    <lineage>
        <taxon>Bacteria</taxon>
        <taxon>Pseudomonadati</taxon>
        <taxon>Pseudomonadota</taxon>
        <taxon>Alphaproteobacteria</taxon>
        <taxon>Sphingomonadales</taxon>
        <taxon>Sphingomonadaceae</taxon>
        <taxon>Sphingopyxis</taxon>
    </lineage>
</organism>
<dbReference type="Pfam" id="PF09234">
    <property type="entry name" value="DUF1963"/>
    <property type="match status" value="1"/>
</dbReference>
<evidence type="ECO:0000313" key="1">
    <source>
        <dbReference type="EMBL" id="SKB38398.1"/>
    </source>
</evidence>
<reference evidence="2" key="1">
    <citation type="submission" date="2017-02" db="EMBL/GenBank/DDBJ databases">
        <authorList>
            <person name="Varghese N."/>
            <person name="Submissions S."/>
        </authorList>
    </citation>
    <scope>NUCLEOTIDE SEQUENCE [LARGE SCALE GENOMIC DNA]</scope>
    <source>
        <strain evidence="2">R11H</strain>
    </source>
</reference>